<protein>
    <submittedName>
        <fullName evidence="1">Uncharacterized protein</fullName>
    </submittedName>
</protein>
<organism evidence="1 2">
    <name type="scientific">Formimonas warabiya</name>
    <dbReference type="NCBI Taxonomy" id="1761012"/>
    <lineage>
        <taxon>Bacteria</taxon>
        <taxon>Bacillati</taxon>
        <taxon>Bacillota</taxon>
        <taxon>Clostridia</taxon>
        <taxon>Eubacteriales</taxon>
        <taxon>Peptococcaceae</taxon>
        <taxon>Candidatus Formimonas</taxon>
    </lineage>
</organism>
<gene>
    <name evidence="1" type="ORF">DCMF_07065</name>
</gene>
<dbReference type="AlphaFoldDB" id="A0A3G1KR41"/>
<dbReference type="RefSeq" id="WP_148133774.1">
    <property type="nucleotide sequence ID" value="NZ_CP017634.1"/>
</dbReference>
<evidence type="ECO:0000313" key="2">
    <source>
        <dbReference type="Proteomes" id="UP000323521"/>
    </source>
</evidence>
<dbReference type="Proteomes" id="UP000323521">
    <property type="component" value="Chromosome"/>
</dbReference>
<keyword evidence="2" id="KW-1185">Reference proteome</keyword>
<dbReference type="OrthoDB" id="8379630at2"/>
<name>A0A3G1KR41_FORW1</name>
<dbReference type="EMBL" id="CP017634">
    <property type="protein sequence ID" value="ATW24575.1"/>
    <property type="molecule type" value="Genomic_DNA"/>
</dbReference>
<evidence type="ECO:0000313" key="1">
    <source>
        <dbReference type="EMBL" id="ATW24575.1"/>
    </source>
</evidence>
<proteinExistence type="predicted"/>
<dbReference type="KEGG" id="fwa:DCMF_07065"/>
<accession>A0A3G1KR41</accession>
<sequence length="69" mass="8077">MEKITFCCERLKDAYEEIDPDHEVLVFTEEFDETQWFISGLAHLYFCPFCGSYIAGNGFGKKVEPFKQK</sequence>
<reference evidence="1 2" key="1">
    <citation type="submission" date="2016-10" db="EMBL/GenBank/DDBJ databases">
        <title>Complete Genome Sequence of Peptococcaceae strain DCMF.</title>
        <authorList>
            <person name="Edwards R.J."/>
            <person name="Holland S.I."/>
            <person name="Deshpande N.P."/>
            <person name="Wong Y.K."/>
            <person name="Ertan H."/>
            <person name="Manefield M."/>
            <person name="Russell T.L."/>
            <person name="Lee M.J."/>
        </authorList>
    </citation>
    <scope>NUCLEOTIDE SEQUENCE [LARGE SCALE GENOMIC DNA]</scope>
    <source>
        <strain evidence="1 2">DCMF</strain>
    </source>
</reference>